<dbReference type="GO" id="GO:0016301">
    <property type="term" value="F:kinase activity"/>
    <property type="evidence" value="ECO:0007669"/>
    <property type="project" value="UniProtKB-KW"/>
</dbReference>
<evidence type="ECO:0000256" key="8">
    <source>
        <dbReference type="ARBA" id="ARBA00022840"/>
    </source>
</evidence>
<accession>A0A9E8M0D7</accession>
<dbReference type="Gene3D" id="1.10.287.860">
    <property type="entry name" value="Nucleotidyltransferase"/>
    <property type="match status" value="1"/>
</dbReference>
<dbReference type="EMBL" id="CP106877">
    <property type="protein sequence ID" value="WAA13075.1"/>
    <property type="molecule type" value="Genomic_DNA"/>
</dbReference>
<keyword evidence="5" id="KW-0808">Transferase</keyword>
<evidence type="ECO:0000256" key="3">
    <source>
        <dbReference type="ARBA" id="ARBA00011881"/>
    </source>
</evidence>
<evidence type="ECO:0000313" key="11">
    <source>
        <dbReference type="EMBL" id="WAA13075.1"/>
    </source>
</evidence>
<dbReference type="CDD" id="cd05399">
    <property type="entry name" value="NT_Rel-Spo_like"/>
    <property type="match status" value="1"/>
</dbReference>
<keyword evidence="12" id="KW-1185">Reference proteome</keyword>
<dbReference type="FunFam" id="1.10.287.860:FF:000001">
    <property type="entry name" value="GTP pyrophosphokinase YjbM"/>
    <property type="match status" value="1"/>
</dbReference>
<dbReference type="Proteomes" id="UP001164726">
    <property type="component" value="Chromosome"/>
</dbReference>
<evidence type="ECO:0000313" key="12">
    <source>
        <dbReference type="Proteomes" id="UP001164726"/>
    </source>
</evidence>
<gene>
    <name evidence="11" type="ORF">OE105_02810</name>
</gene>
<organism evidence="11 12">
    <name type="scientific">Fervidibacillus halotolerans</name>
    <dbReference type="NCBI Taxonomy" id="2980027"/>
    <lineage>
        <taxon>Bacteria</taxon>
        <taxon>Bacillati</taxon>
        <taxon>Bacillota</taxon>
        <taxon>Bacilli</taxon>
        <taxon>Bacillales</taxon>
        <taxon>Bacillaceae</taxon>
        <taxon>Fervidibacillus</taxon>
    </lineage>
</organism>
<dbReference type="PANTHER" id="PTHR47837:SF1">
    <property type="entry name" value="GTP PYROPHOSPHOKINASE YJBM"/>
    <property type="match status" value="1"/>
</dbReference>
<evidence type="ECO:0000259" key="10">
    <source>
        <dbReference type="SMART" id="SM00954"/>
    </source>
</evidence>
<proteinExistence type="inferred from homology"/>
<dbReference type="RefSeq" id="WP_275421215.1">
    <property type="nucleotide sequence ID" value="NZ_CP106877.1"/>
</dbReference>
<dbReference type="SUPFAM" id="SSF81301">
    <property type="entry name" value="Nucleotidyltransferase"/>
    <property type="match status" value="1"/>
</dbReference>
<keyword evidence="6" id="KW-0547">Nucleotide-binding</keyword>
<comment type="similarity">
    <text evidence="2">Belongs to the RelA/SpoT family.</text>
</comment>
<evidence type="ECO:0000256" key="5">
    <source>
        <dbReference type="ARBA" id="ARBA00022679"/>
    </source>
</evidence>
<dbReference type="Gene3D" id="3.30.460.10">
    <property type="entry name" value="Beta Polymerase, domain 2"/>
    <property type="match status" value="1"/>
</dbReference>
<dbReference type="SMART" id="SM00954">
    <property type="entry name" value="RelA_SpoT"/>
    <property type="match status" value="1"/>
</dbReference>
<keyword evidence="8" id="KW-0067">ATP-binding</keyword>
<dbReference type="GO" id="GO:0005525">
    <property type="term" value="F:GTP binding"/>
    <property type="evidence" value="ECO:0007669"/>
    <property type="project" value="UniProtKB-KW"/>
</dbReference>
<evidence type="ECO:0000256" key="6">
    <source>
        <dbReference type="ARBA" id="ARBA00022741"/>
    </source>
</evidence>
<dbReference type="PANTHER" id="PTHR47837">
    <property type="entry name" value="GTP PYROPHOSPHOKINASE YJBM"/>
    <property type="match status" value="1"/>
</dbReference>
<dbReference type="InterPro" id="IPR043519">
    <property type="entry name" value="NT_sf"/>
</dbReference>
<dbReference type="AlphaFoldDB" id="A0A9E8M0D7"/>
<evidence type="ECO:0000256" key="7">
    <source>
        <dbReference type="ARBA" id="ARBA00022777"/>
    </source>
</evidence>
<dbReference type="InterPro" id="IPR007685">
    <property type="entry name" value="RelA_SpoT"/>
</dbReference>
<dbReference type="InterPro" id="IPR052366">
    <property type="entry name" value="GTP_Pyrophosphokinase"/>
</dbReference>
<dbReference type="GO" id="GO:0015969">
    <property type="term" value="P:guanosine tetraphosphate metabolic process"/>
    <property type="evidence" value="ECO:0007669"/>
    <property type="project" value="InterPro"/>
</dbReference>
<comment type="subunit">
    <text evidence="3">Homotetramer.</text>
</comment>
<keyword evidence="7" id="KW-0418">Kinase</keyword>
<feature type="domain" description="RelA/SpoT" evidence="10">
    <location>
        <begin position="43"/>
        <end position="163"/>
    </location>
</feature>
<dbReference type="GO" id="GO:0008728">
    <property type="term" value="F:GTP diphosphokinase activity"/>
    <property type="evidence" value="ECO:0007669"/>
    <property type="project" value="UniProtKB-EC"/>
</dbReference>
<name>A0A9E8M0D7_9BACI</name>
<reference evidence="11" key="1">
    <citation type="submission" date="2022-09" db="EMBL/GenBank/DDBJ databases">
        <title>Complete Genomes of Fervidibacillus albus and Fervidibacillus halotolerans isolated from tidal flat sediments.</title>
        <authorList>
            <person name="Kwon K.K."/>
            <person name="Yang S.-H."/>
            <person name="Park M.J."/>
            <person name="Oh H.-M."/>
        </authorList>
    </citation>
    <scope>NUCLEOTIDE SEQUENCE</scope>
    <source>
        <strain evidence="11">MEBiC13594</strain>
    </source>
</reference>
<evidence type="ECO:0000256" key="2">
    <source>
        <dbReference type="ARBA" id="ARBA00007476"/>
    </source>
</evidence>
<keyword evidence="9" id="KW-0342">GTP-binding</keyword>
<dbReference type="KEGG" id="fhl:OE105_02810"/>
<protein>
    <recommendedName>
        <fullName evidence="4">GTP diphosphokinase</fullName>
        <ecNumber evidence="4">2.7.6.5</ecNumber>
    </recommendedName>
</protein>
<dbReference type="EC" id="2.7.6.5" evidence="4"/>
<sequence>MEDWEHFLEPYRQAVEELKIKFKGIRRQFELEGSHSPIEFVTGRVKPIPSILDKMRRKNIPFDQLDTINDIAGLRIICQFVDDIKKVVELLKKRSDIEIVEERDYISHKKKSGYRSYHVNIRYPVQTIHGEKKVLAEIQIRTLAMNFWATIEHSLNYKYNGQFPEDIQFRLQRAAEAAFLLDEEMSLIREEIREAQVFFSSKKEK</sequence>
<evidence type="ECO:0000256" key="9">
    <source>
        <dbReference type="ARBA" id="ARBA00023134"/>
    </source>
</evidence>
<evidence type="ECO:0000256" key="4">
    <source>
        <dbReference type="ARBA" id="ARBA00013251"/>
    </source>
</evidence>
<comment type="pathway">
    <text evidence="1">Purine metabolism; ppGpp biosynthesis; ppGpp from GTP: step 1/2.</text>
</comment>
<dbReference type="Pfam" id="PF04607">
    <property type="entry name" value="RelA_SpoT"/>
    <property type="match status" value="1"/>
</dbReference>
<dbReference type="FunFam" id="3.30.460.10:FF:000012">
    <property type="entry name" value="GTP pyrophosphokinase YjbM"/>
    <property type="match status" value="1"/>
</dbReference>
<dbReference type="GO" id="GO:0005524">
    <property type="term" value="F:ATP binding"/>
    <property type="evidence" value="ECO:0007669"/>
    <property type="project" value="UniProtKB-KW"/>
</dbReference>
<evidence type="ECO:0000256" key="1">
    <source>
        <dbReference type="ARBA" id="ARBA00004976"/>
    </source>
</evidence>